<evidence type="ECO:0000313" key="6">
    <source>
        <dbReference type="Proteomes" id="UP000319908"/>
    </source>
</evidence>
<dbReference type="Gene3D" id="2.160.10.10">
    <property type="entry name" value="Hexapeptide repeat proteins"/>
    <property type="match status" value="1"/>
</dbReference>
<dbReference type="InterPro" id="IPR041561">
    <property type="entry name" value="PglD_N"/>
</dbReference>
<gene>
    <name evidence="5" type="primary">epsM_1</name>
    <name evidence="5" type="ORF">Poly21_11710</name>
</gene>
<dbReference type="Gene3D" id="3.40.50.20">
    <property type="match status" value="1"/>
</dbReference>
<dbReference type="Proteomes" id="UP000319908">
    <property type="component" value="Unassembled WGS sequence"/>
</dbReference>
<dbReference type="AlphaFoldDB" id="A0A5C6C367"/>
<evidence type="ECO:0000256" key="2">
    <source>
        <dbReference type="PIRSR" id="PIRSR620019-1"/>
    </source>
</evidence>
<name>A0A5C6C367_9BACT</name>
<sequence>MILSAIWSLGDQVVALLDDNSEKHGMEIAGVPVICPKDAQLANPSTTGVIGIGDNRIRKQIATRFSFDWTAVVHPSALVDPSVVIGRGSVVMAGAIIQAGTQVGEHCIINTGATVDHDCRIGDFCHVAPGVHLAGHCELESGVLLGIGSCMVPAVRVGEWATIGAGAAVVNDVPAGVVAIGVPARPRFDL</sequence>
<dbReference type="InterPro" id="IPR011004">
    <property type="entry name" value="Trimer_LpxA-like_sf"/>
</dbReference>
<evidence type="ECO:0000259" key="4">
    <source>
        <dbReference type="Pfam" id="PF17836"/>
    </source>
</evidence>
<keyword evidence="6" id="KW-1185">Reference proteome</keyword>
<evidence type="ECO:0000313" key="5">
    <source>
        <dbReference type="EMBL" id="TWU19000.1"/>
    </source>
</evidence>
<feature type="site" description="Increases basicity of active site His" evidence="2">
    <location>
        <position position="118"/>
    </location>
</feature>
<proteinExistence type="inferred from homology"/>
<organism evidence="5 6">
    <name type="scientific">Allorhodopirellula heiligendammensis</name>
    <dbReference type="NCBI Taxonomy" id="2714739"/>
    <lineage>
        <taxon>Bacteria</taxon>
        <taxon>Pseudomonadati</taxon>
        <taxon>Planctomycetota</taxon>
        <taxon>Planctomycetia</taxon>
        <taxon>Pirellulales</taxon>
        <taxon>Pirellulaceae</taxon>
        <taxon>Allorhodopirellula</taxon>
    </lineage>
</organism>
<keyword evidence="5" id="KW-0012">Acyltransferase</keyword>
<accession>A0A5C6C367</accession>
<evidence type="ECO:0000256" key="3">
    <source>
        <dbReference type="PIRSR" id="PIRSR620019-2"/>
    </source>
</evidence>
<dbReference type="PANTHER" id="PTHR43300">
    <property type="entry name" value="ACETYLTRANSFERASE"/>
    <property type="match status" value="1"/>
</dbReference>
<comment type="caution">
    <text evidence="5">The sequence shown here is derived from an EMBL/GenBank/DDBJ whole genome shotgun (WGS) entry which is preliminary data.</text>
</comment>
<dbReference type="PANTHER" id="PTHR43300:SF7">
    <property type="entry name" value="UDP-N-ACETYLBACILLOSAMINE N-ACETYLTRANSFERASE"/>
    <property type="match status" value="1"/>
</dbReference>
<feature type="binding site" evidence="3">
    <location>
        <position position="53"/>
    </location>
    <ligand>
        <name>substrate</name>
    </ligand>
</feature>
<keyword evidence="5" id="KW-0808">Transferase</keyword>
<feature type="binding site" evidence="3">
    <location>
        <position position="126"/>
    </location>
    <ligand>
        <name>acetyl-CoA</name>
        <dbReference type="ChEBI" id="CHEBI:57288"/>
    </ligand>
</feature>
<dbReference type="NCBIfam" id="TIGR03570">
    <property type="entry name" value="NeuD_NnaD"/>
    <property type="match status" value="1"/>
</dbReference>
<protein>
    <submittedName>
        <fullName evidence="5">Acetyltransferase EpsM</fullName>
        <ecNumber evidence="5">2.3.1.-</ecNumber>
    </submittedName>
</protein>
<dbReference type="CDD" id="cd03360">
    <property type="entry name" value="LbH_AT_putative"/>
    <property type="match status" value="1"/>
</dbReference>
<dbReference type="GO" id="GO:0016746">
    <property type="term" value="F:acyltransferase activity"/>
    <property type="evidence" value="ECO:0007669"/>
    <property type="project" value="UniProtKB-KW"/>
</dbReference>
<dbReference type="InterPro" id="IPR001451">
    <property type="entry name" value="Hexapep"/>
</dbReference>
<feature type="active site" description="Proton acceptor" evidence="2">
    <location>
        <position position="117"/>
    </location>
</feature>
<dbReference type="InterPro" id="IPR050179">
    <property type="entry name" value="Trans_hexapeptide_repeat"/>
</dbReference>
<dbReference type="InterPro" id="IPR020019">
    <property type="entry name" value="AcTrfase_PglD-like"/>
</dbReference>
<dbReference type="Pfam" id="PF17836">
    <property type="entry name" value="PglD_N"/>
    <property type="match status" value="1"/>
</dbReference>
<dbReference type="EMBL" id="SJPU01000001">
    <property type="protein sequence ID" value="TWU19000.1"/>
    <property type="molecule type" value="Genomic_DNA"/>
</dbReference>
<feature type="binding site" evidence="3">
    <location>
        <position position="147"/>
    </location>
    <ligand>
        <name>acetyl-CoA</name>
        <dbReference type="ChEBI" id="CHEBI:57288"/>
    </ligand>
</feature>
<reference evidence="5 6" key="1">
    <citation type="journal article" date="2020" name="Antonie Van Leeuwenhoek">
        <title>Rhodopirellula heiligendammensis sp. nov., Rhodopirellula pilleata sp. nov., and Rhodopirellula solitaria sp. nov. isolated from natural or artificial marine surfaces in Northern Germany and California, USA, and emended description of the genus Rhodopirellula.</title>
        <authorList>
            <person name="Kallscheuer N."/>
            <person name="Wiegand S."/>
            <person name="Jogler M."/>
            <person name="Boedeker C."/>
            <person name="Peeters S.H."/>
            <person name="Rast P."/>
            <person name="Heuer A."/>
            <person name="Jetten M.S.M."/>
            <person name="Rohde M."/>
            <person name="Jogler C."/>
        </authorList>
    </citation>
    <scope>NUCLEOTIDE SEQUENCE [LARGE SCALE GENOMIC DNA]</scope>
    <source>
        <strain evidence="5 6">Poly21</strain>
    </source>
</reference>
<dbReference type="EC" id="2.3.1.-" evidence="5"/>
<dbReference type="Pfam" id="PF00132">
    <property type="entry name" value="Hexapep"/>
    <property type="match status" value="1"/>
</dbReference>
<comment type="similarity">
    <text evidence="1">Belongs to the transferase hexapeptide repeat family.</text>
</comment>
<dbReference type="SUPFAM" id="SSF51161">
    <property type="entry name" value="Trimeric LpxA-like enzymes"/>
    <property type="match status" value="1"/>
</dbReference>
<feature type="domain" description="PglD N-terminal" evidence="4">
    <location>
        <begin position="2"/>
        <end position="64"/>
    </location>
</feature>
<evidence type="ECO:0000256" key="1">
    <source>
        <dbReference type="ARBA" id="ARBA00007274"/>
    </source>
</evidence>